<sequence length="91" mass="10174">MCVADGNKCQATSNLCIVRQNCFKCNKVRFCFVAVPVSNIGKACIGRCETCQVGSEVATLRSARTLEIDARQRETGPAFHFYRGRFRYDDA</sequence>
<organism evidence="1 2">
    <name type="scientific">Elysia crispata</name>
    <name type="common">lettuce slug</name>
    <dbReference type="NCBI Taxonomy" id="231223"/>
    <lineage>
        <taxon>Eukaryota</taxon>
        <taxon>Metazoa</taxon>
        <taxon>Spiralia</taxon>
        <taxon>Lophotrochozoa</taxon>
        <taxon>Mollusca</taxon>
        <taxon>Gastropoda</taxon>
        <taxon>Heterobranchia</taxon>
        <taxon>Euthyneura</taxon>
        <taxon>Panpulmonata</taxon>
        <taxon>Sacoglossa</taxon>
        <taxon>Placobranchoidea</taxon>
        <taxon>Plakobranchidae</taxon>
        <taxon>Elysia</taxon>
    </lineage>
</organism>
<protein>
    <submittedName>
        <fullName evidence="1">Uncharacterized protein</fullName>
    </submittedName>
</protein>
<keyword evidence="2" id="KW-1185">Reference proteome</keyword>
<reference evidence="1" key="1">
    <citation type="journal article" date="2023" name="G3 (Bethesda)">
        <title>A reference genome for the long-term kleptoplast-retaining sea slug Elysia crispata morphotype clarki.</title>
        <authorList>
            <person name="Eastman K.E."/>
            <person name="Pendleton A.L."/>
            <person name="Shaikh M.A."/>
            <person name="Suttiyut T."/>
            <person name="Ogas R."/>
            <person name="Tomko P."/>
            <person name="Gavelis G."/>
            <person name="Widhalm J.R."/>
            <person name="Wisecaver J.H."/>
        </authorList>
    </citation>
    <scope>NUCLEOTIDE SEQUENCE</scope>
    <source>
        <strain evidence="1">ECLA1</strain>
    </source>
</reference>
<comment type="caution">
    <text evidence="1">The sequence shown here is derived from an EMBL/GenBank/DDBJ whole genome shotgun (WGS) entry which is preliminary data.</text>
</comment>
<dbReference type="Proteomes" id="UP001283361">
    <property type="component" value="Unassembled WGS sequence"/>
</dbReference>
<accession>A0AAE1CJJ0</accession>
<proteinExistence type="predicted"/>
<name>A0AAE1CJJ0_9GAST</name>
<gene>
    <name evidence="1" type="ORF">RRG08_026406</name>
</gene>
<dbReference type="AlphaFoldDB" id="A0AAE1CJJ0"/>
<evidence type="ECO:0000313" key="1">
    <source>
        <dbReference type="EMBL" id="KAK3697777.1"/>
    </source>
</evidence>
<evidence type="ECO:0000313" key="2">
    <source>
        <dbReference type="Proteomes" id="UP001283361"/>
    </source>
</evidence>
<dbReference type="EMBL" id="JAWDGP010007997">
    <property type="protein sequence ID" value="KAK3697777.1"/>
    <property type="molecule type" value="Genomic_DNA"/>
</dbReference>